<feature type="compositionally biased region" description="Low complexity" evidence="11">
    <location>
        <begin position="877"/>
        <end position="886"/>
    </location>
</feature>
<dbReference type="PANTHER" id="PTHR24372">
    <property type="entry name" value="GLYCOPROTEIN HORMONE RECEPTOR"/>
    <property type="match status" value="1"/>
</dbReference>
<evidence type="ECO:0000256" key="7">
    <source>
        <dbReference type="ARBA" id="ARBA00023040"/>
    </source>
</evidence>
<dbReference type="OrthoDB" id="5981530at2759"/>
<keyword evidence="3" id="KW-0433">Leucine-rich repeat</keyword>
<feature type="transmembrane region" description="Helical" evidence="12">
    <location>
        <begin position="650"/>
        <end position="672"/>
    </location>
</feature>
<keyword evidence="8 12" id="KW-0472">Membrane</keyword>
<evidence type="ECO:0000256" key="11">
    <source>
        <dbReference type="SAM" id="MobiDB-lite"/>
    </source>
</evidence>
<dbReference type="GO" id="GO:0005886">
    <property type="term" value="C:plasma membrane"/>
    <property type="evidence" value="ECO:0007669"/>
    <property type="project" value="UniProtKB-SubCell"/>
</dbReference>
<dbReference type="PROSITE" id="PS50262">
    <property type="entry name" value="G_PROTEIN_RECEP_F1_2"/>
    <property type="match status" value="1"/>
</dbReference>
<proteinExistence type="predicted"/>
<dbReference type="InterPro" id="IPR017452">
    <property type="entry name" value="GPCR_Rhodpsn_7TM"/>
</dbReference>
<dbReference type="PRINTS" id="PR00237">
    <property type="entry name" value="GPCRRHODOPSN"/>
</dbReference>
<feature type="region of interest" description="Disordered" evidence="11">
    <location>
        <begin position="860"/>
        <end position="889"/>
    </location>
</feature>
<dbReference type="SUPFAM" id="SSF81321">
    <property type="entry name" value="Family A G protein-coupled receptor-like"/>
    <property type="match status" value="1"/>
</dbReference>
<dbReference type="CDD" id="cd15136">
    <property type="entry name" value="7tmA_Glyco_hormone_R"/>
    <property type="match status" value="1"/>
</dbReference>
<keyword evidence="4 12" id="KW-0812">Transmembrane</keyword>
<feature type="transmembrane region" description="Helical" evidence="12">
    <location>
        <begin position="561"/>
        <end position="584"/>
    </location>
</feature>
<dbReference type="SMR" id="A0A210PHD1"/>
<dbReference type="GO" id="GO:0016500">
    <property type="term" value="F:protein-hormone receptor activity"/>
    <property type="evidence" value="ECO:0007669"/>
    <property type="project" value="InterPro"/>
</dbReference>
<evidence type="ECO:0000256" key="13">
    <source>
        <dbReference type="SAM" id="SignalP"/>
    </source>
</evidence>
<comment type="caution">
    <text evidence="15">The sequence shown here is derived from an EMBL/GenBank/DDBJ whole genome shotgun (WGS) entry which is preliminary data.</text>
</comment>
<dbReference type="FunFam" id="1.20.1070.10:FF:000181">
    <property type="entry name" value="Thyrotropin receptor"/>
    <property type="match status" value="1"/>
</dbReference>
<feature type="transmembrane region" description="Helical" evidence="12">
    <location>
        <begin position="439"/>
        <end position="462"/>
    </location>
</feature>
<keyword evidence="10" id="KW-0807">Transducer</keyword>
<dbReference type="PANTHER" id="PTHR24372:SF74">
    <property type="entry name" value="LP13728P"/>
    <property type="match status" value="1"/>
</dbReference>
<dbReference type="GO" id="GO:0007189">
    <property type="term" value="P:adenylate cyclase-activating G protein-coupled receptor signaling pathway"/>
    <property type="evidence" value="ECO:0007669"/>
    <property type="project" value="TreeGrafter"/>
</dbReference>
<dbReference type="Gene3D" id="3.80.10.10">
    <property type="entry name" value="Ribonuclease Inhibitor"/>
    <property type="match status" value="1"/>
</dbReference>
<dbReference type="AlphaFoldDB" id="A0A210PHD1"/>
<feature type="region of interest" description="Disordered" evidence="11">
    <location>
        <begin position="774"/>
        <end position="793"/>
    </location>
</feature>
<name>A0A210PHD1_MIZYE</name>
<feature type="transmembrane region" description="Helical" evidence="12">
    <location>
        <begin position="684"/>
        <end position="704"/>
    </location>
</feature>
<dbReference type="Pfam" id="PF13855">
    <property type="entry name" value="LRR_8"/>
    <property type="match status" value="1"/>
</dbReference>
<dbReference type="Proteomes" id="UP000242188">
    <property type="component" value="Unassembled WGS sequence"/>
</dbReference>
<dbReference type="PRINTS" id="PR00373">
    <property type="entry name" value="GLYCHORMONER"/>
</dbReference>
<dbReference type="EMBL" id="NEDP02076698">
    <property type="protein sequence ID" value="OWF35904.1"/>
    <property type="molecule type" value="Genomic_DNA"/>
</dbReference>
<evidence type="ECO:0000256" key="9">
    <source>
        <dbReference type="ARBA" id="ARBA00023170"/>
    </source>
</evidence>
<evidence type="ECO:0000256" key="4">
    <source>
        <dbReference type="ARBA" id="ARBA00022692"/>
    </source>
</evidence>
<evidence type="ECO:0000256" key="8">
    <source>
        <dbReference type="ARBA" id="ARBA00023136"/>
    </source>
</evidence>
<reference evidence="15 16" key="1">
    <citation type="journal article" date="2017" name="Nat. Ecol. Evol.">
        <title>Scallop genome provides insights into evolution of bilaterian karyotype and development.</title>
        <authorList>
            <person name="Wang S."/>
            <person name="Zhang J."/>
            <person name="Jiao W."/>
            <person name="Li J."/>
            <person name="Xun X."/>
            <person name="Sun Y."/>
            <person name="Guo X."/>
            <person name="Huan P."/>
            <person name="Dong B."/>
            <person name="Zhang L."/>
            <person name="Hu X."/>
            <person name="Sun X."/>
            <person name="Wang J."/>
            <person name="Zhao C."/>
            <person name="Wang Y."/>
            <person name="Wang D."/>
            <person name="Huang X."/>
            <person name="Wang R."/>
            <person name="Lv J."/>
            <person name="Li Y."/>
            <person name="Zhang Z."/>
            <person name="Liu B."/>
            <person name="Lu W."/>
            <person name="Hui Y."/>
            <person name="Liang J."/>
            <person name="Zhou Z."/>
            <person name="Hou R."/>
            <person name="Li X."/>
            <person name="Liu Y."/>
            <person name="Li H."/>
            <person name="Ning X."/>
            <person name="Lin Y."/>
            <person name="Zhao L."/>
            <person name="Xing Q."/>
            <person name="Dou J."/>
            <person name="Li Y."/>
            <person name="Mao J."/>
            <person name="Guo H."/>
            <person name="Dou H."/>
            <person name="Li T."/>
            <person name="Mu C."/>
            <person name="Jiang W."/>
            <person name="Fu Q."/>
            <person name="Fu X."/>
            <person name="Miao Y."/>
            <person name="Liu J."/>
            <person name="Yu Q."/>
            <person name="Li R."/>
            <person name="Liao H."/>
            <person name="Li X."/>
            <person name="Kong Y."/>
            <person name="Jiang Z."/>
            <person name="Chourrout D."/>
            <person name="Li R."/>
            <person name="Bao Z."/>
        </authorList>
    </citation>
    <scope>NUCLEOTIDE SEQUENCE [LARGE SCALE GENOMIC DNA]</scope>
    <source>
        <strain evidence="15 16">PY_sf001</strain>
    </source>
</reference>
<evidence type="ECO:0000256" key="2">
    <source>
        <dbReference type="ARBA" id="ARBA00022475"/>
    </source>
</evidence>
<feature type="signal peptide" evidence="13">
    <location>
        <begin position="1"/>
        <end position="21"/>
    </location>
</feature>
<feature type="compositionally biased region" description="Polar residues" evidence="11">
    <location>
        <begin position="1004"/>
        <end position="1019"/>
    </location>
</feature>
<feature type="compositionally biased region" description="Basic and acidic residues" evidence="11">
    <location>
        <begin position="302"/>
        <end position="322"/>
    </location>
</feature>
<dbReference type="Gene3D" id="1.20.1070.10">
    <property type="entry name" value="Rhodopsin 7-helix transmembrane proteins"/>
    <property type="match status" value="1"/>
</dbReference>
<dbReference type="InterPro" id="IPR032675">
    <property type="entry name" value="LRR_dom_sf"/>
</dbReference>
<feature type="compositionally biased region" description="Polar residues" evidence="11">
    <location>
        <begin position="774"/>
        <end position="786"/>
    </location>
</feature>
<evidence type="ECO:0000256" key="1">
    <source>
        <dbReference type="ARBA" id="ARBA00004651"/>
    </source>
</evidence>
<evidence type="ECO:0000256" key="3">
    <source>
        <dbReference type="ARBA" id="ARBA00022614"/>
    </source>
</evidence>
<keyword evidence="7" id="KW-0297">G-protein coupled receptor</keyword>
<gene>
    <name evidence="15" type="ORF">KP79_PYT09727</name>
</gene>
<evidence type="ECO:0000313" key="15">
    <source>
        <dbReference type="EMBL" id="OWF35904.1"/>
    </source>
</evidence>
<evidence type="ECO:0000256" key="5">
    <source>
        <dbReference type="ARBA" id="ARBA00022737"/>
    </source>
</evidence>
<feature type="transmembrane region" description="Helical" evidence="12">
    <location>
        <begin position="474"/>
        <end position="496"/>
    </location>
</feature>
<keyword evidence="2" id="KW-1003">Cell membrane</keyword>
<dbReference type="GO" id="GO:0009755">
    <property type="term" value="P:hormone-mediated signaling pathway"/>
    <property type="evidence" value="ECO:0007669"/>
    <property type="project" value="TreeGrafter"/>
</dbReference>
<keyword evidence="5" id="KW-0677">Repeat</keyword>
<feature type="compositionally biased region" description="Polar residues" evidence="11">
    <location>
        <begin position="861"/>
        <end position="876"/>
    </location>
</feature>
<evidence type="ECO:0000313" key="16">
    <source>
        <dbReference type="Proteomes" id="UP000242188"/>
    </source>
</evidence>
<comment type="subcellular location">
    <subcellularLocation>
        <location evidence="1">Cell membrane</location>
        <topology evidence="1">Multi-pass membrane protein</topology>
    </subcellularLocation>
</comment>
<keyword evidence="13" id="KW-0732">Signal</keyword>
<accession>A0A210PHD1</accession>
<dbReference type="PROSITE" id="PS00237">
    <property type="entry name" value="G_PROTEIN_RECEP_F1_1"/>
    <property type="match status" value="1"/>
</dbReference>
<organism evidence="15 16">
    <name type="scientific">Mizuhopecten yessoensis</name>
    <name type="common">Japanese scallop</name>
    <name type="synonym">Patinopecten yessoensis</name>
    <dbReference type="NCBI Taxonomy" id="6573"/>
    <lineage>
        <taxon>Eukaryota</taxon>
        <taxon>Metazoa</taxon>
        <taxon>Spiralia</taxon>
        <taxon>Lophotrochozoa</taxon>
        <taxon>Mollusca</taxon>
        <taxon>Bivalvia</taxon>
        <taxon>Autobranchia</taxon>
        <taxon>Pteriomorphia</taxon>
        <taxon>Pectinida</taxon>
        <taxon>Pectinoidea</taxon>
        <taxon>Pectinidae</taxon>
        <taxon>Mizuhopecten</taxon>
    </lineage>
</organism>
<keyword evidence="9 15" id="KW-0675">Receptor</keyword>
<dbReference type="GO" id="GO:0008528">
    <property type="term" value="F:G protein-coupled peptide receptor activity"/>
    <property type="evidence" value="ECO:0007669"/>
    <property type="project" value="TreeGrafter"/>
</dbReference>
<sequence length="1019" mass="114968">MYGMNTVRTFVLISLFRTILTDSCTEFCDCDPDDEDMIVTCKSASLDHVPTDLPENTTELYMSGTAVTRLPAGAFRMYPNLTQIFFRDLRKRPCYLETLDEGSFSHLDNLRVIGIIGCERLHNIGPGVFGQFQLLDTIKIYRSGITRVPNMESFSTRNRDTNEIMHEIDFSNNKIETIEAHAFMSIKTNFLKLDNNRIVKIEKSAFYEAQIVNLQISDNPSLTVLEDGAFSAIHDLKKLDLSRTAITSLPTSGISEVEELILKDTKSLRHFPSVWTFNKIKKARLYYPHHCCAFLIPEKESPEKRRDQKQRAYEEAQRRIHQDCATSASPTTQHQTDISTTFGSLSRRRKRRKFDDFLQDGVSDNPAELDFEESWAGLPTDVPSMIDTFPWYQPPVPENKRQMHVKCGVIFREENYREVDCTPTPDAFNPCEDVMGYEWLRIFVWFVVMAAILGNSVVLLVLASSKRKMTVPKFLMCNLAFADFLMGIYLLLLASIDVHTLGEYFNYAILWQNEGGCQTAGFLTVFSSELSIFTLTVITLERWYAISHAIHLTKRLKLRQAVFVMAVGWLYAIVMSMLPLVGISNYGNVSVCLPMQIDNATDQAYVISLLMINGVAFLCICFCYINMYWQVRNSDSTARSNDATIAKRMAMLVFTNFVCWAPIAFFGLTASGGFPLIDISNSKILLVFFYPLNSCANPFLYVIITKQFRKDMLAILDKYGICKDKTGKYKITVTSKSLTQSRKDSLALHNVIHPINSSVTQVSMSFKGSKNSLKISTGAPSPNLTPKGTPKEAESPIITQVRNDLLESQCERKLSIVRETNVSSDEFGEVIKRYSDGQEASTPPPFTRSPSEYVIFFPASRKSSGHQTRPTYGHQFSSDTYSSSQSGNYTETSCLSDVYTDAPNTWDPREDISGSAVTDDIFYPISEENVETPPLSKNSDVTGDVVVESEDDDEDEDEAQQALLGHADVDESKEQHQGLTARFVHFQMADDDEGIDVTEKQKSSNRGRSSDNMNSVKSI</sequence>
<evidence type="ECO:0000259" key="14">
    <source>
        <dbReference type="PROSITE" id="PS50262"/>
    </source>
</evidence>
<feature type="chain" id="PRO_5013233514" evidence="13">
    <location>
        <begin position="22"/>
        <end position="1019"/>
    </location>
</feature>
<dbReference type="InterPro" id="IPR001611">
    <property type="entry name" value="Leu-rich_rpt"/>
</dbReference>
<dbReference type="InterPro" id="IPR000276">
    <property type="entry name" value="GPCR_Rhodpsn"/>
</dbReference>
<feature type="transmembrane region" description="Helical" evidence="12">
    <location>
        <begin position="520"/>
        <end position="540"/>
    </location>
</feature>
<dbReference type="STRING" id="6573.A0A210PHD1"/>
<protein>
    <submittedName>
        <fullName evidence="15">Follicle-stimulating hormone receptor</fullName>
    </submittedName>
</protein>
<evidence type="ECO:0000256" key="10">
    <source>
        <dbReference type="ARBA" id="ARBA00023224"/>
    </source>
</evidence>
<feature type="region of interest" description="Disordered" evidence="11">
    <location>
        <begin position="302"/>
        <end position="344"/>
    </location>
</feature>
<evidence type="ECO:0000256" key="12">
    <source>
        <dbReference type="SAM" id="Phobius"/>
    </source>
</evidence>
<dbReference type="SUPFAM" id="SSF52058">
    <property type="entry name" value="L domain-like"/>
    <property type="match status" value="1"/>
</dbReference>
<feature type="compositionally biased region" description="Polar residues" evidence="11">
    <location>
        <begin position="324"/>
        <end position="343"/>
    </location>
</feature>
<dbReference type="Pfam" id="PF00001">
    <property type="entry name" value="7tm_1"/>
    <property type="match status" value="1"/>
</dbReference>
<evidence type="ECO:0000256" key="6">
    <source>
        <dbReference type="ARBA" id="ARBA00022989"/>
    </source>
</evidence>
<feature type="region of interest" description="Disordered" evidence="11">
    <location>
        <begin position="991"/>
        <end position="1019"/>
    </location>
</feature>
<dbReference type="InterPro" id="IPR002131">
    <property type="entry name" value="Gphrmn_rcpt_fam"/>
</dbReference>
<keyword evidence="16" id="KW-1185">Reference proteome</keyword>
<feature type="transmembrane region" description="Helical" evidence="12">
    <location>
        <begin position="604"/>
        <end position="629"/>
    </location>
</feature>
<feature type="domain" description="G-protein coupled receptors family 1 profile" evidence="14">
    <location>
        <begin position="454"/>
        <end position="701"/>
    </location>
</feature>
<keyword evidence="6 12" id="KW-1133">Transmembrane helix</keyword>